<feature type="chain" id="PRO_5003251823" description="Tat pathway signal sequence domain protein" evidence="1">
    <location>
        <begin position="21"/>
        <end position="149"/>
    </location>
</feature>
<keyword evidence="3" id="KW-1185">Reference proteome</keyword>
<protein>
    <recommendedName>
        <fullName evidence="4">Tat pathway signal sequence domain protein</fullName>
    </recommendedName>
</protein>
<evidence type="ECO:0000313" key="3">
    <source>
        <dbReference type="Proteomes" id="UP000004088"/>
    </source>
</evidence>
<keyword evidence="1" id="KW-0732">Signal</keyword>
<gene>
    <name evidence="2" type="ORF">HMPREF9098_0107</name>
</gene>
<dbReference type="STRING" id="888741.HMPREF9098_0107"/>
<reference evidence="2 3" key="1">
    <citation type="submission" date="2011-01" db="EMBL/GenBank/DDBJ databases">
        <authorList>
            <person name="Muzny D."/>
            <person name="Qin X."/>
            <person name="Deng J."/>
            <person name="Jiang H."/>
            <person name="Liu Y."/>
            <person name="Qu J."/>
            <person name="Song X.-Z."/>
            <person name="Zhang L."/>
            <person name="Thornton R."/>
            <person name="Coyle M."/>
            <person name="Francisco L."/>
            <person name="Jackson L."/>
            <person name="Javaid M."/>
            <person name="Korchina V."/>
            <person name="Kovar C."/>
            <person name="Mata R."/>
            <person name="Mathew T."/>
            <person name="Ngo R."/>
            <person name="Nguyen L."/>
            <person name="Nguyen N."/>
            <person name="Okwuonu G."/>
            <person name="Ongeri F."/>
            <person name="Pham C."/>
            <person name="Simmons D."/>
            <person name="Wilczek-Boney K."/>
            <person name="Hale W."/>
            <person name="Jakkamsetti A."/>
            <person name="Pham P."/>
            <person name="Ruth R."/>
            <person name="San Lucas F."/>
            <person name="Warren J."/>
            <person name="Zhang J."/>
            <person name="Zhao Z."/>
            <person name="Zhou C."/>
            <person name="Zhu D."/>
            <person name="Lee S."/>
            <person name="Bess C."/>
            <person name="Blankenburg K."/>
            <person name="Forbes L."/>
            <person name="Fu Q."/>
            <person name="Gubbala S."/>
            <person name="Hirani K."/>
            <person name="Jayaseelan J.C."/>
            <person name="Lara F."/>
            <person name="Munidasa M."/>
            <person name="Palculict T."/>
            <person name="Patil S."/>
            <person name="Pu L.-L."/>
            <person name="Saada N."/>
            <person name="Tang L."/>
            <person name="Weissenberger G."/>
            <person name="Zhu Y."/>
            <person name="Hemphill L."/>
            <person name="Shang Y."/>
            <person name="Youmans B."/>
            <person name="Ayvaz T."/>
            <person name="Ross M."/>
            <person name="Santibanez J."/>
            <person name="Aqrawi P."/>
            <person name="Gross S."/>
            <person name="Joshi V."/>
            <person name="Fowler G."/>
            <person name="Nazareth L."/>
            <person name="Reid J."/>
            <person name="Worley K."/>
            <person name="Petrosino J."/>
            <person name="Highlander S."/>
            <person name="Gibbs R."/>
        </authorList>
    </citation>
    <scope>NUCLEOTIDE SEQUENCE [LARGE SCALE GENOMIC DNA]</scope>
    <source>
        <strain evidence="2 3">ATCC 33394</strain>
    </source>
</reference>
<dbReference type="Proteomes" id="UP000004088">
    <property type="component" value="Unassembled WGS sequence"/>
</dbReference>
<dbReference type="HOGENOM" id="CLU_140282_0_0_4"/>
<feature type="signal peptide" evidence="1">
    <location>
        <begin position="1"/>
        <end position="20"/>
    </location>
</feature>
<evidence type="ECO:0000313" key="2">
    <source>
        <dbReference type="EMBL" id="EGC18445.1"/>
    </source>
</evidence>
<proteinExistence type="predicted"/>
<dbReference type="RefSeq" id="WP_003780904.1">
    <property type="nucleotide sequence ID" value="NZ_GL870929.1"/>
</dbReference>
<evidence type="ECO:0000256" key="1">
    <source>
        <dbReference type="SAM" id="SignalP"/>
    </source>
</evidence>
<evidence type="ECO:0008006" key="4">
    <source>
        <dbReference type="Google" id="ProtNLM"/>
    </source>
</evidence>
<dbReference type="EMBL" id="AEWV01000003">
    <property type="protein sequence ID" value="EGC18445.1"/>
    <property type="molecule type" value="Genomic_DNA"/>
</dbReference>
<comment type="caution">
    <text evidence="2">The sequence shown here is derived from an EMBL/GenBank/DDBJ whole genome shotgun (WGS) entry which is preliminary data.</text>
</comment>
<accession>F0EW73</accession>
<dbReference type="AlphaFoldDB" id="F0EW73"/>
<sequence>MLKKLAILIAAASLATPALARDNWLGQAQEINKIQIGKRDPGARRMMIKSGTTPANRTVSYPVRLEAGKFYGFMADCDYECNEAKLTLTQNGQEIESFSQAENSSPMFSLRANRTGEYKLNYTITDCEKDRCAYSVEVYKGNREYDMNF</sequence>
<name>F0EW73_9NEIS</name>
<organism evidence="2 3">
    <name type="scientific">Kingella denitrificans ATCC 33394</name>
    <dbReference type="NCBI Taxonomy" id="888741"/>
    <lineage>
        <taxon>Bacteria</taxon>
        <taxon>Pseudomonadati</taxon>
        <taxon>Pseudomonadota</taxon>
        <taxon>Betaproteobacteria</taxon>
        <taxon>Neisseriales</taxon>
        <taxon>Neisseriaceae</taxon>
        <taxon>Kingella</taxon>
    </lineage>
</organism>